<evidence type="ECO:0000256" key="2">
    <source>
        <dbReference type="ARBA" id="ARBA00022525"/>
    </source>
</evidence>
<evidence type="ECO:0000313" key="4">
    <source>
        <dbReference type="EMBL" id="PWE55436.1"/>
    </source>
</evidence>
<feature type="domain" description="DUF4214" evidence="3">
    <location>
        <begin position="240"/>
        <end position="308"/>
    </location>
</feature>
<dbReference type="InterPro" id="IPR011049">
    <property type="entry name" value="Serralysin-like_metalloprot_C"/>
</dbReference>
<protein>
    <recommendedName>
        <fullName evidence="3">DUF4214 domain-containing protein</fullName>
    </recommendedName>
</protein>
<dbReference type="InterPro" id="IPR050557">
    <property type="entry name" value="RTX_toxin/Mannuronan_C5-epim"/>
</dbReference>
<dbReference type="EMBL" id="QFBC01000006">
    <property type="protein sequence ID" value="PWE55436.1"/>
    <property type="molecule type" value="Genomic_DNA"/>
</dbReference>
<dbReference type="Proteomes" id="UP000245252">
    <property type="component" value="Unassembled WGS sequence"/>
</dbReference>
<dbReference type="Pfam" id="PF13946">
    <property type="entry name" value="DUF4214"/>
    <property type="match status" value="1"/>
</dbReference>
<sequence length="321" mass="34782">MDLQWTGEVRNRILHDLGSPADPEEVLTYDVSGLFNLDDWGRLDQFSSLTGTNSNDLIFLGHLSLSKQSLYNIDRFFLGLGDDILDLSSVRFSYIDTRIYAGEGNDWILGNDGRDTVFGEQGNDRIKGYAGNDILNGGAGDDYIDGGEGLDTAVFDAVRESYGIQHAGRSISVTGPSGADYLYDVERLQFSDGTLAFDVAGHAGQAYRIYQAAFDRTPDTAGLSYWIKAMDAGATLDDVAAGFMSSAEFNGLYGTNPNNREFVDRLYDNVLGREGDSGGIAYWVGQLEAGYSRAHLLAGFAESTENVAGVAPAIADGIWYV</sequence>
<dbReference type="InterPro" id="IPR018511">
    <property type="entry name" value="Hemolysin-typ_Ca-bd_CS"/>
</dbReference>
<dbReference type="OrthoDB" id="8033153at2"/>
<organism evidence="4 5">
    <name type="scientific">Metarhizobium album</name>
    <dbReference type="NCBI Taxonomy" id="2182425"/>
    <lineage>
        <taxon>Bacteria</taxon>
        <taxon>Pseudomonadati</taxon>
        <taxon>Pseudomonadota</taxon>
        <taxon>Alphaproteobacteria</taxon>
        <taxon>Hyphomicrobiales</taxon>
        <taxon>Rhizobiaceae</taxon>
        <taxon>Metarhizobium</taxon>
    </lineage>
</organism>
<dbReference type="PANTHER" id="PTHR38340">
    <property type="entry name" value="S-LAYER PROTEIN"/>
    <property type="match status" value="1"/>
</dbReference>
<dbReference type="InterPro" id="IPR001343">
    <property type="entry name" value="Hemolysn_Ca-bd"/>
</dbReference>
<name>A0A2U2DQ38_9HYPH</name>
<keyword evidence="5" id="KW-1185">Reference proteome</keyword>
<dbReference type="Gene3D" id="2.150.10.10">
    <property type="entry name" value="Serralysin-like metalloprotease, C-terminal"/>
    <property type="match status" value="1"/>
</dbReference>
<comment type="caution">
    <text evidence="4">The sequence shown here is derived from an EMBL/GenBank/DDBJ whole genome shotgun (WGS) entry which is preliminary data.</text>
</comment>
<dbReference type="SUPFAM" id="SSF51120">
    <property type="entry name" value="beta-Roll"/>
    <property type="match status" value="1"/>
</dbReference>
<dbReference type="AlphaFoldDB" id="A0A2U2DQ38"/>
<dbReference type="GO" id="GO:0005576">
    <property type="term" value="C:extracellular region"/>
    <property type="evidence" value="ECO:0007669"/>
    <property type="project" value="UniProtKB-SubCell"/>
</dbReference>
<dbReference type="PROSITE" id="PS00330">
    <property type="entry name" value="HEMOLYSIN_CALCIUM"/>
    <property type="match status" value="2"/>
</dbReference>
<proteinExistence type="predicted"/>
<evidence type="ECO:0000313" key="5">
    <source>
        <dbReference type="Proteomes" id="UP000245252"/>
    </source>
</evidence>
<keyword evidence="2" id="KW-0964">Secreted</keyword>
<dbReference type="Pfam" id="PF00353">
    <property type="entry name" value="HemolysinCabind"/>
    <property type="match status" value="1"/>
</dbReference>
<dbReference type="Gene3D" id="1.10.3130.20">
    <property type="entry name" value="Phycobilisome linker domain"/>
    <property type="match status" value="1"/>
</dbReference>
<dbReference type="PRINTS" id="PR00313">
    <property type="entry name" value="CABNDNGRPT"/>
</dbReference>
<evidence type="ECO:0000256" key="1">
    <source>
        <dbReference type="ARBA" id="ARBA00004613"/>
    </source>
</evidence>
<accession>A0A2U2DQ38</accession>
<reference evidence="4 5" key="1">
    <citation type="submission" date="2018-05" db="EMBL/GenBank/DDBJ databases">
        <title>The draft genome of strain NS-104.</title>
        <authorList>
            <person name="Hang P."/>
            <person name="Jiang J."/>
        </authorList>
    </citation>
    <scope>NUCLEOTIDE SEQUENCE [LARGE SCALE GENOMIC DNA]</scope>
    <source>
        <strain evidence="4 5">NS-104</strain>
    </source>
</reference>
<dbReference type="InterPro" id="IPR025282">
    <property type="entry name" value="DUF4214"/>
</dbReference>
<dbReference type="PANTHER" id="PTHR38340:SF1">
    <property type="entry name" value="S-LAYER PROTEIN"/>
    <property type="match status" value="1"/>
</dbReference>
<evidence type="ECO:0000259" key="3">
    <source>
        <dbReference type="Pfam" id="PF13946"/>
    </source>
</evidence>
<dbReference type="RefSeq" id="WP_109459134.1">
    <property type="nucleotide sequence ID" value="NZ_QFBC01000006.1"/>
</dbReference>
<gene>
    <name evidence="4" type="ORF">DEM27_15380</name>
</gene>
<comment type="subcellular location">
    <subcellularLocation>
        <location evidence="1">Secreted</location>
    </subcellularLocation>
</comment>
<dbReference type="GO" id="GO:0005509">
    <property type="term" value="F:calcium ion binding"/>
    <property type="evidence" value="ECO:0007669"/>
    <property type="project" value="InterPro"/>
</dbReference>
<dbReference type="InterPro" id="IPR038255">
    <property type="entry name" value="PBS_linker_sf"/>
</dbReference>